<dbReference type="GeneID" id="18840346"/>
<sequence>MVATLFAPESHGIPLADGEAMYRPDPLGSDPGSSQGNINVGASGHVNRRVGRPSATRCSLLELGLAFSGHEPAF</sequence>
<accession>R7SGS1</accession>
<protein>
    <submittedName>
        <fullName evidence="2">Uncharacterized protein</fullName>
    </submittedName>
</protein>
<reference evidence="2 3" key="1">
    <citation type="journal article" date="2012" name="Science">
        <title>The Paleozoic origin of enzymatic lignin decomposition reconstructed from 31 fungal genomes.</title>
        <authorList>
            <person name="Floudas D."/>
            <person name="Binder M."/>
            <person name="Riley R."/>
            <person name="Barry K."/>
            <person name="Blanchette R.A."/>
            <person name="Henrissat B."/>
            <person name="Martinez A.T."/>
            <person name="Otillar R."/>
            <person name="Spatafora J.W."/>
            <person name="Yadav J.S."/>
            <person name="Aerts A."/>
            <person name="Benoit I."/>
            <person name="Boyd A."/>
            <person name="Carlson A."/>
            <person name="Copeland A."/>
            <person name="Coutinho P.M."/>
            <person name="de Vries R.P."/>
            <person name="Ferreira P."/>
            <person name="Findley K."/>
            <person name="Foster B."/>
            <person name="Gaskell J."/>
            <person name="Glotzer D."/>
            <person name="Gorecki P."/>
            <person name="Heitman J."/>
            <person name="Hesse C."/>
            <person name="Hori C."/>
            <person name="Igarashi K."/>
            <person name="Jurgens J.A."/>
            <person name="Kallen N."/>
            <person name="Kersten P."/>
            <person name="Kohler A."/>
            <person name="Kuees U."/>
            <person name="Kumar T.K.A."/>
            <person name="Kuo A."/>
            <person name="LaButti K."/>
            <person name="Larrondo L.F."/>
            <person name="Lindquist E."/>
            <person name="Ling A."/>
            <person name="Lombard V."/>
            <person name="Lucas S."/>
            <person name="Lundell T."/>
            <person name="Martin R."/>
            <person name="McLaughlin D.J."/>
            <person name="Morgenstern I."/>
            <person name="Morin E."/>
            <person name="Murat C."/>
            <person name="Nagy L.G."/>
            <person name="Nolan M."/>
            <person name="Ohm R.A."/>
            <person name="Patyshakuliyeva A."/>
            <person name="Rokas A."/>
            <person name="Ruiz-Duenas F.J."/>
            <person name="Sabat G."/>
            <person name="Salamov A."/>
            <person name="Samejima M."/>
            <person name="Schmutz J."/>
            <person name="Slot J.C."/>
            <person name="St John F."/>
            <person name="Stenlid J."/>
            <person name="Sun H."/>
            <person name="Sun S."/>
            <person name="Syed K."/>
            <person name="Tsang A."/>
            <person name="Wiebenga A."/>
            <person name="Young D."/>
            <person name="Pisabarro A."/>
            <person name="Eastwood D.C."/>
            <person name="Martin F."/>
            <person name="Cullen D."/>
            <person name="Grigoriev I.V."/>
            <person name="Hibbett D.S."/>
        </authorList>
    </citation>
    <scope>NUCLEOTIDE SEQUENCE [LARGE SCALE GENOMIC DNA]</scope>
    <source>
        <strain evidence="2 3">LYAD-421 SS1</strain>
    </source>
</reference>
<evidence type="ECO:0000313" key="3">
    <source>
        <dbReference type="Proteomes" id="UP000053319"/>
    </source>
</evidence>
<dbReference type="KEGG" id="dsq:DICSQDRAFT_176042"/>
<feature type="region of interest" description="Disordered" evidence="1">
    <location>
        <begin position="1"/>
        <end position="51"/>
    </location>
</feature>
<dbReference type="AlphaFoldDB" id="R7SGS1"/>
<organism evidence="2 3">
    <name type="scientific">Dichomitus squalens (strain LYAD-421)</name>
    <name type="common">Western red white-rot fungus</name>
    <dbReference type="NCBI Taxonomy" id="732165"/>
    <lineage>
        <taxon>Eukaryota</taxon>
        <taxon>Fungi</taxon>
        <taxon>Dikarya</taxon>
        <taxon>Basidiomycota</taxon>
        <taxon>Agaricomycotina</taxon>
        <taxon>Agaricomycetes</taxon>
        <taxon>Polyporales</taxon>
        <taxon>Polyporaceae</taxon>
        <taxon>Dichomitus</taxon>
    </lineage>
</organism>
<dbReference type="Proteomes" id="UP000053319">
    <property type="component" value="Unassembled WGS sequence"/>
</dbReference>
<dbReference type="HOGENOM" id="CLU_2687805_0_0_1"/>
<dbReference type="EMBL" id="JH719763">
    <property type="protein sequence ID" value="EJF55351.1"/>
    <property type="molecule type" value="Genomic_DNA"/>
</dbReference>
<evidence type="ECO:0000256" key="1">
    <source>
        <dbReference type="SAM" id="MobiDB-lite"/>
    </source>
</evidence>
<name>R7SGS1_DICSQ</name>
<feature type="compositionally biased region" description="Polar residues" evidence="1">
    <location>
        <begin position="31"/>
        <end position="40"/>
    </location>
</feature>
<gene>
    <name evidence="2" type="ORF">DICSQDRAFT_176042</name>
</gene>
<dbReference type="RefSeq" id="XP_007371910.1">
    <property type="nucleotide sequence ID" value="XM_007371848.1"/>
</dbReference>
<proteinExistence type="predicted"/>
<evidence type="ECO:0000313" key="2">
    <source>
        <dbReference type="EMBL" id="EJF55351.1"/>
    </source>
</evidence>